<dbReference type="EC" id="3.1.-.-" evidence="5"/>
<dbReference type="SUPFAM" id="SSF53098">
    <property type="entry name" value="Ribonuclease H-like"/>
    <property type="match status" value="1"/>
</dbReference>
<dbReference type="InterPro" id="IPR006641">
    <property type="entry name" value="YqgF/RNaseH-like_dom"/>
</dbReference>
<dbReference type="CDD" id="cd16964">
    <property type="entry name" value="YqgF"/>
    <property type="match status" value="1"/>
</dbReference>
<evidence type="ECO:0000256" key="4">
    <source>
        <dbReference type="ARBA" id="ARBA00022801"/>
    </source>
</evidence>
<keyword evidence="3 5" id="KW-0540">Nuclease</keyword>
<dbReference type="GO" id="GO:0016788">
    <property type="term" value="F:hydrolase activity, acting on ester bonds"/>
    <property type="evidence" value="ECO:0007669"/>
    <property type="project" value="UniProtKB-UniRule"/>
</dbReference>
<dbReference type="InterPro" id="IPR005227">
    <property type="entry name" value="YqgF"/>
</dbReference>
<dbReference type="Pfam" id="PF03652">
    <property type="entry name" value="RuvX"/>
    <property type="match status" value="1"/>
</dbReference>
<evidence type="ECO:0000256" key="3">
    <source>
        <dbReference type="ARBA" id="ARBA00022722"/>
    </source>
</evidence>
<dbReference type="EMBL" id="PUFO01000079">
    <property type="protein sequence ID" value="TDG74334.1"/>
    <property type="molecule type" value="Genomic_DNA"/>
</dbReference>
<evidence type="ECO:0000259" key="6">
    <source>
        <dbReference type="SMART" id="SM00732"/>
    </source>
</evidence>
<dbReference type="PANTHER" id="PTHR33317">
    <property type="entry name" value="POLYNUCLEOTIDYL TRANSFERASE, RIBONUCLEASE H-LIKE SUPERFAMILY PROTEIN"/>
    <property type="match status" value="1"/>
</dbReference>
<dbReference type="Proteomes" id="UP000294854">
    <property type="component" value="Unassembled WGS sequence"/>
</dbReference>
<name>A0A4R5NJG8_9LACO</name>
<evidence type="ECO:0000256" key="5">
    <source>
        <dbReference type="HAMAP-Rule" id="MF_00651"/>
    </source>
</evidence>
<dbReference type="GO" id="GO:0005829">
    <property type="term" value="C:cytosol"/>
    <property type="evidence" value="ECO:0007669"/>
    <property type="project" value="TreeGrafter"/>
</dbReference>
<feature type="domain" description="YqgF/RNase H-like" evidence="6">
    <location>
        <begin position="2"/>
        <end position="104"/>
    </location>
</feature>
<dbReference type="HAMAP" id="MF_00651">
    <property type="entry name" value="Nuclease_YqgF"/>
    <property type="match status" value="1"/>
</dbReference>
<dbReference type="GO" id="GO:0004518">
    <property type="term" value="F:nuclease activity"/>
    <property type="evidence" value="ECO:0007669"/>
    <property type="project" value="UniProtKB-KW"/>
</dbReference>
<dbReference type="Gene3D" id="3.30.420.140">
    <property type="entry name" value="YqgF/RNase H-like domain"/>
    <property type="match status" value="1"/>
</dbReference>
<dbReference type="InterPro" id="IPR037027">
    <property type="entry name" value="YqgF/RNaseH-like_dom_sf"/>
</dbReference>
<dbReference type="STRING" id="1122149.FD44_GL001983"/>
<comment type="caution">
    <text evidence="7">The sequence shown here is derived from an EMBL/GenBank/DDBJ whole genome shotgun (WGS) entry which is preliminary data.</text>
</comment>
<dbReference type="GO" id="GO:0000967">
    <property type="term" value="P:rRNA 5'-end processing"/>
    <property type="evidence" value="ECO:0007669"/>
    <property type="project" value="UniProtKB-UniRule"/>
</dbReference>
<organism evidence="7 8">
    <name type="scientific">Secundilactobacillus malefermentans</name>
    <dbReference type="NCBI Taxonomy" id="176292"/>
    <lineage>
        <taxon>Bacteria</taxon>
        <taxon>Bacillati</taxon>
        <taxon>Bacillota</taxon>
        <taxon>Bacilli</taxon>
        <taxon>Lactobacillales</taxon>
        <taxon>Lactobacillaceae</taxon>
        <taxon>Secundilactobacillus</taxon>
    </lineage>
</organism>
<comment type="similarity">
    <text evidence="5">Belongs to the YqgF HJR family.</text>
</comment>
<keyword evidence="8" id="KW-1185">Reference proteome</keyword>
<dbReference type="PANTHER" id="PTHR33317:SF4">
    <property type="entry name" value="POLYNUCLEOTIDYL TRANSFERASE, RIBONUCLEASE H-LIKE SUPERFAMILY PROTEIN"/>
    <property type="match status" value="1"/>
</dbReference>
<dbReference type="InterPro" id="IPR012337">
    <property type="entry name" value="RNaseH-like_sf"/>
</dbReference>
<sequence length="146" mass="16384">MKRLMGLDVGSRTVGVAISDALGWTAQGIEIIRINEDEEQFGLDRVGELAEQYDVSGFVLGLPKNMNNSLGPRAEASKKYGEMLTQKFQLPIDFEDERLTTVEAERMLVEQADTSRRKRKKVIDKLAAGLILQNYLDRNGKLLKAK</sequence>
<dbReference type="AlphaFoldDB" id="A0A4R5NJG8"/>
<keyword evidence="1 5" id="KW-0963">Cytoplasm</keyword>
<evidence type="ECO:0000313" key="8">
    <source>
        <dbReference type="Proteomes" id="UP000294854"/>
    </source>
</evidence>
<keyword evidence="2 5" id="KW-0690">Ribosome biogenesis</keyword>
<accession>A0A4R5NJG8</accession>
<dbReference type="SMART" id="SM00732">
    <property type="entry name" value="YqgFc"/>
    <property type="match status" value="1"/>
</dbReference>
<reference evidence="7 8" key="1">
    <citation type="journal article" date="2019" name="Appl. Microbiol. Biotechnol.">
        <title>Uncovering carbohydrate metabolism through a genotype-phenotype association study of 56 lactic acid bacteria genomes.</title>
        <authorList>
            <person name="Buron-Moles G."/>
            <person name="Chailyan A."/>
            <person name="Dolejs I."/>
            <person name="Forster J."/>
            <person name="Miks M.H."/>
        </authorList>
    </citation>
    <scope>NUCLEOTIDE SEQUENCE [LARGE SCALE GENOMIC DNA]</scope>
    <source>
        <strain evidence="7 8">ATCC 49373</strain>
    </source>
</reference>
<dbReference type="RefSeq" id="WP_010620708.1">
    <property type="nucleotide sequence ID" value="NZ_CP042371.1"/>
</dbReference>
<proteinExistence type="inferred from homology"/>
<gene>
    <name evidence="7" type="ORF">C5L31_000901</name>
</gene>
<protein>
    <recommendedName>
        <fullName evidence="5">Putative pre-16S rRNA nuclease</fullName>
        <ecNumber evidence="5">3.1.-.-</ecNumber>
    </recommendedName>
</protein>
<keyword evidence="4 5" id="KW-0378">Hydrolase</keyword>
<evidence type="ECO:0000256" key="1">
    <source>
        <dbReference type="ARBA" id="ARBA00022490"/>
    </source>
</evidence>
<evidence type="ECO:0000256" key="2">
    <source>
        <dbReference type="ARBA" id="ARBA00022517"/>
    </source>
</evidence>
<comment type="function">
    <text evidence="5">Could be a nuclease involved in processing of the 5'-end of pre-16S rRNA.</text>
</comment>
<dbReference type="OrthoDB" id="9796140at2"/>
<evidence type="ECO:0000313" key="7">
    <source>
        <dbReference type="EMBL" id="TDG74334.1"/>
    </source>
</evidence>
<dbReference type="NCBIfam" id="TIGR00250">
    <property type="entry name" value="RNAse_H_YqgF"/>
    <property type="match status" value="1"/>
</dbReference>
<comment type="subcellular location">
    <subcellularLocation>
        <location evidence="5">Cytoplasm</location>
    </subcellularLocation>
</comment>